<keyword evidence="3 4" id="KW-0802">TPR repeat</keyword>
<gene>
    <name evidence="5" type="ORF">Fcan01_13253</name>
</gene>
<keyword evidence="6" id="KW-1185">Reference proteome</keyword>
<evidence type="ECO:0000256" key="4">
    <source>
        <dbReference type="PROSITE-ProRule" id="PRU00339"/>
    </source>
</evidence>
<proteinExistence type="inferred from homology"/>
<dbReference type="GO" id="GO:0006570">
    <property type="term" value="P:tyrosine metabolic process"/>
    <property type="evidence" value="ECO:0007669"/>
    <property type="project" value="TreeGrafter"/>
</dbReference>
<dbReference type="EMBL" id="LNIX01000007">
    <property type="protein sequence ID" value="OXA51623.1"/>
    <property type="molecule type" value="Genomic_DNA"/>
</dbReference>
<evidence type="ECO:0000256" key="3">
    <source>
        <dbReference type="ARBA" id="ARBA00022803"/>
    </source>
</evidence>
<dbReference type="Proteomes" id="UP000198287">
    <property type="component" value="Unassembled WGS sequence"/>
</dbReference>
<name>A0A226E231_FOLCA</name>
<comment type="caution">
    <text evidence="5">The sequence shown here is derived from an EMBL/GenBank/DDBJ whole genome shotgun (WGS) entry which is preliminary data.</text>
</comment>
<reference evidence="5 6" key="1">
    <citation type="submission" date="2015-12" db="EMBL/GenBank/DDBJ databases">
        <title>The genome of Folsomia candida.</title>
        <authorList>
            <person name="Faddeeva A."/>
            <person name="Derks M.F."/>
            <person name="Anvar Y."/>
            <person name="Smit S."/>
            <person name="Van Straalen N."/>
            <person name="Roelofs D."/>
        </authorList>
    </citation>
    <scope>NUCLEOTIDE SEQUENCE [LARGE SCALE GENOMIC DNA]</scope>
    <source>
        <strain evidence="5 6">VU population</strain>
        <tissue evidence="5">Whole body</tissue>
    </source>
</reference>
<evidence type="ECO:0000256" key="1">
    <source>
        <dbReference type="ARBA" id="ARBA00006995"/>
    </source>
</evidence>
<sequence>MSTANDREILNSIFNPLLPNGSLLFDENVPVEIPESEELMTEDVVTAKRLELEGITFAEREEYARAIELFSASIKISPHRASGYNNRAQTLRLMGRIEEAREDLNNAINLSQGRGRAACQAYCQRGLINLKENRTEDAKRDFEFAVKLGSQFAKAQLVQLNPYAALCNKMLRGVFDKLQKGLPTTDSGEDVIAMKQ</sequence>
<dbReference type="SMART" id="SM00028">
    <property type="entry name" value="TPR"/>
    <property type="match status" value="3"/>
</dbReference>
<keyword evidence="2" id="KW-0677">Repeat</keyword>
<evidence type="ECO:0000256" key="2">
    <source>
        <dbReference type="ARBA" id="ARBA00022737"/>
    </source>
</evidence>
<dbReference type="AlphaFoldDB" id="A0A226E231"/>
<dbReference type="InterPro" id="IPR038906">
    <property type="entry name" value="TTC36"/>
</dbReference>
<dbReference type="SUPFAM" id="SSF48452">
    <property type="entry name" value="TPR-like"/>
    <property type="match status" value="1"/>
</dbReference>
<dbReference type="Pfam" id="PF13181">
    <property type="entry name" value="TPR_8"/>
    <property type="match status" value="1"/>
</dbReference>
<evidence type="ECO:0000313" key="6">
    <source>
        <dbReference type="Proteomes" id="UP000198287"/>
    </source>
</evidence>
<protein>
    <submittedName>
        <fullName evidence="5">Tetratricopeptide repeat protein 36</fullName>
    </submittedName>
</protein>
<organism evidence="5 6">
    <name type="scientific">Folsomia candida</name>
    <name type="common">Springtail</name>
    <dbReference type="NCBI Taxonomy" id="158441"/>
    <lineage>
        <taxon>Eukaryota</taxon>
        <taxon>Metazoa</taxon>
        <taxon>Ecdysozoa</taxon>
        <taxon>Arthropoda</taxon>
        <taxon>Hexapoda</taxon>
        <taxon>Collembola</taxon>
        <taxon>Entomobryomorpha</taxon>
        <taxon>Isotomoidea</taxon>
        <taxon>Isotomidae</taxon>
        <taxon>Proisotominae</taxon>
        <taxon>Folsomia</taxon>
    </lineage>
</organism>
<dbReference type="InterPro" id="IPR019734">
    <property type="entry name" value="TPR_rpt"/>
</dbReference>
<dbReference type="PANTHER" id="PTHR21405:SF0">
    <property type="entry name" value="TETRATRICOPEPTIDE REPEAT PROTEIN 36"/>
    <property type="match status" value="1"/>
</dbReference>
<dbReference type="PANTHER" id="PTHR21405">
    <property type="entry name" value="CDNA SEQUENCE BC021608"/>
    <property type="match status" value="1"/>
</dbReference>
<dbReference type="InterPro" id="IPR011990">
    <property type="entry name" value="TPR-like_helical_dom_sf"/>
</dbReference>
<accession>A0A226E231</accession>
<dbReference type="STRING" id="158441.A0A226E231"/>
<dbReference type="OMA" id="CNQMLCE"/>
<dbReference type="PROSITE" id="PS50005">
    <property type="entry name" value="TPR"/>
    <property type="match status" value="1"/>
</dbReference>
<comment type="similarity">
    <text evidence="1">Belongs to the TTC36 family.</text>
</comment>
<feature type="repeat" description="TPR" evidence="4">
    <location>
        <begin position="47"/>
        <end position="80"/>
    </location>
</feature>
<dbReference type="Gene3D" id="1.25.40.10">
    <property type="entry name" value="Tetratricopeptide repeat domain"/>
    <property type="match status" value="1"/>
</dbReference>
<dbReference type="FunFam" id="1.25.40.10:FF:000213">
    <property type="entry name" value="Tetratricopeptide repeat domain 36"/>
    <property type="match status" value="1"/>
</dbReference>
<dbReference type="OrthoDB" id="539634at2759"/>
<evidence type="ECO:0000313" key="5">
    <source>
        <dbReference type="EMBL" id="OXA51623.1"/>
    </source>
</evidence>